<evidence type="ECO:0000256" key="6">
    <source>
        <dbReference type="ARBA" id="ARBA00022786"/>
    </source>
</evidence>
<organism evidence="12 13">
    <name type="scientific">Chaetomium fimeti</name>
    <dbReference type="NCBI Taxonomy" id="1854472"/>
    <lineage>
        <taxon>Eukaryota</taxon>
        <taxon>Fungi</taxon>
        <taxon>Dikarya</taxon>
        <taxon>Ascomycota</taxon>
        <taxon>Pezizomycotina</taxon>
        <taxon>Sordariomycetes</taxon>
        <taxon>Sordariomycetidae</taxon>
        <taxon>Sordariales</taxon>
        <taxon>Chaetomiaceae</taxon>
        <taxon>Chaetomium</taxon>
    </lineage>
</organism>
<dbReference type="PANTHER" id="PTHR22770">
    <property type="entry name" value="UBIQUITIN CONJUGATING ENZYME 7 INTERACTING PROTEIN-RELATED"/>
    <property type="match status" value="1"/>
</dbReference>
<feature type="region of interest" description="Disordered" evidence="9">
    <location>
        <begin position="74"/>
        <end position="98"/>
    </location>
</feature>
<evidence type="ECO:0000256" key="3">
    <source>
        <dbReference type="ARBA" id="ARBA00022723"/>
    </source>
</evidence>
<dbReference type="GO" id="GO:0097039">
    <property type="term" value="P:protein linear polyubiquitination"/>
    <property type="evidence" value="ECO:0007669"/>
    <property type="project" value="TreeGrafter"/>
</dbReference>
<evidence type="ECO:0000313" key="13">
    <source>
        <dbReference type="Proteomes" id="UP001278766"/>
    </source>
</evidence>
<dbReference type="Pfam" id="PF18044">
    <property type="entry name" value="zf-CCCH_4"/>
    <property type="match status" value="1"/>
</dbReference>
<dbReference type="Pfam" id="PF14608">
    <property type="entry name" value="zf-CCCH_2"/>
    <property type="match status" value="1"/>
</dbReference>
<dbReference type="Gene3D" id="3.30.40.10">
    <property type="entry name" value="Zinc/RING finger domain, C3HC4 (zinc finger)"/>
    <property type="match status" value="1"/>
</dbReference>
<dbReference type="SMART" id="SM00356">
    <property type="entry name" value="ZnF_C3H1"/>
    <property type="match status" value="3"/>
</dbReference>
<keyword evidence="7 8" id="KW-0862">Zinc</keyword>
<dbReference type="Pfam" id="PF22191">
    <property type="entry name" value="IBR_1"/>
    <property type="match status" value="1"/>
</dbReference>
<dbReference type="SUPFAM" id="SSF90229">
    <property type="entry name" value="CCCH zinc finger"/>
    <property type="match status" value="3"/>
</dbReference>
<dbReference type="RefSeq" id="XP_062663137.1">
    <property type="nucleotide sequence ID" value="XM_062801166.1"/>
</dbReference>
<dbReference type="Proteomes" id="UP001278766">
    <property type="component" value="Unassembled WGS sequence"/>
</dbReference>
<sequence>MAYRQNTKPDQGTSRGPCHFYARGLCSKGNACQFAHEGHGNPSTSRPSSSGKLPCRFFAAGHCARGDSCFYAHDKPPKLPESPKPSTSGNPLPVPPPPVDSRAQIPCQFFARGACRSGAACPFAHSETEFKPEDGKEDAEQVVEEHAFKEEPSHDDWSRELAGALAHFDDGAVVAKISCHSDFSAIRLSNLPEASSPASVAALFAGMAVTVSAENVRVVPHPESATCSADITVEDPTFAATACTKLRAGAAGSHVEAVPIPVPTPRGSSLHRVDRRRLHCSWHRPTRAVWLNFRSENMARKVYDKFNAGTYKILDRTVKANPPKGKTNARNPSAWTVMARNPPAWTVMLTDVPGTTTEGDIYQAIPEFNCPRSVAMTKPTYDLGVDLAAMAVKAMLSRFGPLEWWEVSNNNKGKRIKAQARFFEEAHARDAASALNNKLLPFSATTKLTTQLMTTAKFKVSTRIYLALSERIGLQTLIWEGQCLHFVAYPPHNGYRVLKLEGEDSAKLAQAKKTLDHIVGGEVATKDGKDLWNASFGRNGEGYQSLKQVEQDYGVVIVRDRRKSQLRLYGPEASNRRATKALELLLRNVVSDSHVIELDSDGFRWACKGGFKALASHLGGNKATFDIASTPKRILIEGSKADLTAAMAIVAAKQTGPITPTPDTDTDTACSVCWNEADEPVRTSCNHVYCADCFLNLCQAPSSGTTAFRISCFGDLGRCEKTLPLAELQDLLSSATFEAVLEASFASHVRRHPANFRYCPTPDCDQVYRASTPSGASAAAAATFTCTKCLAATCTACHSAHPGISCAEHKDIVSGGYEALERIKKELGVKDCPGCKTAIEKTYGCNHMTCPGCRTHICWVCMATFGAGQACYDHMSREHGDWV</sequence>
<dbReference type="GO" id="GO:0043130">
    <property type="term" value="F:ubiquitin binding"/>
    <property type="evidence" value="ECO:0007669"/>
    <property type="project" value="TreeGrafter"/>
</dbReference>
<dbReference type="Pfam" id="PF00097">
    <property type="entry name" value="zf-C3HC4"/>
    <property type="match status" value="1"/>
</dbReference>
<evidence type="ECO:0000256" key="1">
    <source>
        <dbReference type="ARBA" id="ARBA00004906"/>
    </source>
</evidence>
<gene>
    <name evidence="12" type="ORF">B0H64DRAFT_337702</name>
</gene>
<evidence type="ECO:0000256" key="9">
    <source>
        <dbReference type="SAM" id="MobiDB-lite"/>
    </source>
</evidence>
<feature type="zinc finger region" description="C3H1-type" evidence="8">
    <location>
        <begin position="49"/>
        <end position="76"/>
    </location>
</feature>
<feature type="zinc finger region" description="C3H1-type" evidence="8">
    <location>
        <begin position="12"/>
        <end position="39"/>
    </location>
</feature>
<accession>A0AAE0HN41</accession>
<feature type="domain" description="C3H1-type" evidence="10">
    <location>
        <begin position="49"/>
        <end position="76"/>
    </location>
</feature>
<feature type="domain" description="C3H1-type" evidence="10">
    <location>
        <begin position="101"/>
        <end position="128"/>
    </location>
</feature>
<dbReference type="CDD" id="cd20335">
    <property type="entry name" value="BRcat_RBR"/>
    <property type="match status" value="1"/>
</dbReference>
<dbReference type="GO" id="GO:0043161">
    <property type="term" value="P:proteasome-mediated ubiquitin-dependent protein catabolic process"/>
    <property type="evidence" value="ECO:0007669"/>
    <property type="project" value="TreeGrafter"/>
</dbReference>
<dbReference type="GO" id="GO:0000151">
    <property type="term" value="C:ubiquitin ligase complex"/>
    <property type="evidence" value="ECO:0007669"/>
    <property type="project" value="TreeGrafter"/>
</dbReference>
<dbReference type="AlphaFoldDB" id="A0AAE0HN41"/>
<comment type="caution">
    <text evidence="12">The sequence shown here is derived from an EMBL/GenBank/DDBJ whole genome shotgun (WGS) entry which is preliminary data.</text>
</comment>
<reference evidence="12" key="2">
    <citation type="submission" date="2023-06" db="EMBL/GenBank/DDBJ databases">
        <authorList>
            <consortium name="Lawrence Berkeley National Laboratory"/>
            <person name="Haridas S."/>
            <person name="Hensen N."/>
            <person name="Bonometti L."/>
            <person name="Westerberg I."/>
            <person name="Brannstrom I.O."/>
            <person name="Guillou S."/>
            <person name="Cros-Aarteil S."/>
            <person name="Calhoun S."/>
            <person name="Kuo A."/>
            <person name="Mondo S."/>
            <person name="Pangilinan J."/>
            <person name="Riley R."/>
            <person name="Labutti K."/>
            <person name="Andreopoulos B."/>
            <person name="Lipzen A."/>
            <person name="Chen C."/>
            <person name="Yanf M."/>
            <person name="Daum C."/>
            <person name="Ng V."/>
            <person name="Clum A."/>
            <person name="Steindorff A."/>
            <person name="Ohm R."/>
            <person name="Martin F."/>
            <person name="Silar P."/>
            <person name="Natvig D."/>
            <person name="Lalanne C."/>
            <person name="Gautier V."/>
            <person name="Ament-Velasquez S.L."/>
            <person name="Kruys A."/>
            <person name="Hutchinson M.I."/>
            <person name="Powell A.J."/>
            <person name="Barry K."/>
            <person name="Miller A.N."/>
            <person name="Grigoriev I.V."/>
            <person name="Debuchy R."/>
            <person name="Gladieux P."/>
            <person name="Thoren M.H."/>
            <person name="Johannesson H."/>
        </authorList>
    </citation>
    <scope>NUCLEOTIDE SEQUENCE</scope>
    <source>
        <strain evidence="12">CBS 168.71</strain>
    </source>
</reference>
<dbReference type="InterPro" id="IPR051628">
    <property type="entry name" value="LUBAC_E3_Ligases"/>
</dbReference>
<dbReference type="SUPFAM" id="SSF57850">
    <property type="entry name" value="RING/U-box"/>
    <property type="match status" value="2"/>
</dbReference>
<dbReference type="EMBL" id="JAUEPN010000002">
    <property type="protein sequence ID" value="KAK3299623.1"/>
    <property type="molecule type" value="Genomic_DNA"/>
</dbReference>
<evidence type="ECO:0000256" key="7">
    <source>
        <dbReference type="ARBA" id="ARBA00022833"/>
    </source>
</evidence>
<keyword evidence="3 8" id="KW-0479">Metal-binding</keyword>
<dbReference type="Pfam" id="PF01485">
    <property type="entry name" value="IBR"/>
    <property type="match status" value="1"/>
</dbReference>
<feature type="domain" description="C3H1-type" evidence="10">
    <location>
        <begin position="12"/>
        <end position="39"/>
    </location>
</feature>
<protein>
    <recommendedName>
        <fullName evidence="14">RING-type E3 ubiquitin transferase</fullName>
    </recommendedName>
</protein>
<dbReference type="InterPro" id="IPR044066">
    <property type="entry name" value="TRIAD_supradom"/>
</dbReference>
<dbReference type="InterPro" id="IPR000571">
    <property type="entry name" value="Znf_CCCH"/>
</dbReference>
<evidence type="ECO:0000259" key="10">
    <source>
        <dbReference type="PROSITE" id="PS50103"/>
    </source>
</evidence>
<evidence type="ECO:0000259" key="11">
    <source>
        <dbReference type="PROSITE" id="PS51873"/>
    </source>
</evidence>
<dbReference type="Gene3D" id="4.10.1000.10">
    <property type="entry name" value="Zinc finger, CCCH-type"/>
    <property type="match status" value="2"/>
</dbReference>
<dbReference type="CDD" id="cd22585">
    <property type="entry name" value="Rcat_RBR_DEAH12-like"/>
    <property type="match status" value="1"/>
</dbReference>
<reference evidence="12" key="1">
    <citation type="journal article" date="2023" name="Mol. Phylogenet. Evol.">
        <title>Genome-scale phylogeny and comparative genomics of the fungal order Sordariales.</title>
        <authorList>
            <person name="Hensen N."/>
            <person name="Bonometti L."/>
            <person name="Westerberg I."/>
            <person name="Brannstrom I.O."/>
            <person name="Guillou S."/>
            <person name="Cros-Aarteil S."/>
            <person name="Calhoun S."/>
            <person name="Haridas S."/>
            <person name="Kuo A."/>
            <person name="Mondo S."/>
            <person name="Pangilinan J."/>
            <person name="Riley R."/>
            <person name="LaButti K."/>
            <person name="Andreopoulos B."/>
            <person name="Lipzen A."/>
            <person name="Chen C."/>
            <person name="Yan M."/>
            <person name="Daum C."/>
            <person name="Ng V."/>
            <person name="Clum A."/>
            <person name="Steindorff A."/>
            <person name="Ohm R.A."/>
            <person name="Martin F."/>
            <person name="Silar P."/>
            <person name="Natvig D.O."/>
            <person name="Lalanne C."/>
            <person name="Gautier V."/>
            <person name="Ament-Velasquez S.L."/>
            <person name="Kruys A."/>
            <person name="Hutchinson M.I."/>
            <person name="Powell A.J."/>
            <person name="Barry K."/>
            <person name="Miller A.N."/>
            <person name="Grigoriev I.V."/>
            <person name="Debuchy R."/>
            <person name="Gladieux P."/>
            <person name="Hiltunen Thoren M."/>
            <person name="Johannesson H."/>
        </authorList>
    </citation>
    <scope>NUCLEOTIDE SEQUENCE</scope>
    <source>
        <strain evidence="12">CBS 168.71</strain>
    </source>
</reference>
<keyword evidence="2" id="KW-0808">Transferase</keyword>
<keyword evidence="6" id="KW-0833">Ubl conjugation pathway</keyword>
<evidence type="ECO:0000256" key="8">
    <source>
        <dbReference type="PROSITE-ProRule" id="PRU00723"/>
    </source>
</evidence>
<evidence type="ECO:0000256" key="5">
    <source>
        <dbReference type="ARBA" id="ARBA00022771"/>
    </source>
</evidence>
<dbReference type="InterPro" id="IPR041367">
    <property type="entry name" value="Znf-CCCH_4"/>
</dbReference>
<dbReference type="PROSITE" id="PS51873">
    <property type="entry name" value="TRIAD"/>
    <property type="match status" value="1"/>
</dbReference>
<evidence type="ECO:0008006" key="14">
    <source>
        <dbReference type="Google" id="ProtNLM"/>
    </source>
</evidence>
<evidence type="ECO:0000256" key="4">
    <source>
        <dbReference type="ARBA" id="ARBA00022737"/>
    </source>
</evidence>
<evidence type="ECO:0000256" key="2">
    <source>
        <dbReference type="ARBA" id="ARBA00022679"/>
    </source>
</evidence>
<dbReference type="GO" id="GO:0008270">
    <property type="term" value="F:zinc ion binding"/>
    <property type="evidence" value="ECO:0007669"/>
    <property type="project" value="UniProtKB-KW"/>
</dbReference>
<keyword evidence="5 8" id="KW-0863">Zinc-finger</keyword>
<dbReference type="Gene3D" id="1.20.120.1750">
    <property type="match status" value="1"/>
</dbReference>
<dbReference type="GO" id="GO:0004842">
    <property type="term" value="F:ubiquitin-protein transferase activity"/>
    <property type="evidence" value="ECO:0007669"/>
    <property type="project" value="TreeGrafter"/>
</dbReference>
<evidence type="ECO:0000313" key="12">
    <source>
        <dbReference type="EMBL" id="KAK3299623.1"/>
    </source>
</evidence>
<dbReference type="CDD" id="cd16449">
    <property type="entry name" value="RING-HC"/>
    <property type="match status" value="1"/>
</dbReference>
<dbReference type="InterPro" id="IPR018957">
    <property type="entry name" value="Znf_C3HC4_RING-type"/>
</dbReference>
<keyword evidence="13" id="KW-1185">Reference proteome</keyword>
<dbReference type="InterPro" id="IPR002867">
    <property type="entry name" value="IBR_dom"/>
</dbReference>
<keyword evidence="4" id="KW-0677">Repeat</keyword>
<feature type="domain" description="RING-type" evidence="11">
    <location>
        <begin position="666"/>
        <end position="883"/>
    </location>
</feature>
<proteinExistence type="predicted"/>
<dbReference type="GeneID" id="87838114"/>
<comment type="pathway">
    <text evidence="1">Protein modification; protein ubiquitination.</text>
</comment>
<dbReference type="PROSITE" id="PS50103">
    <property type="entry name" value="ZF_C3H1"/>
    <property type="match status" value="3"/>
</dbReference>
<name>A0AAE0HN41_9PEZI</name>
<dbReference type="InterPro" id="IPR036855">
    <property type="entry name" value="Znf_CCCH_sf"/>
</dbReference>
<dbReference type="InterPro" id="IPR013083">
    <property type="entry name" value="Znf_RING/FYVE/PHD"/>
</dbReference>
<dbReference type="Pfam" id="PF00642">
    <property type="entry name" value="zf-CCCH"/>
    <property type="match status" value="1"/>
</dbReference>
<dbReference type="PANTHER" id="PTHR22770:SF13">
    <property type="entry name" value="RING-TYPE DOMAIN-CONTAINING PROTEIN"/>
    <property type="match status" value="1"/>
</dbReference>
<feature type="zinc finger region" description="C3H1-type" evidence="8">
    <location>
        <begin position="101"/>
        <end position="128"/>
    </location>
</feature>
<dbReference type="SMART" id="SM00647">
    <property type="entry name" value="IBR"/>
    <property type="match status" value="2"/>
</dbReference>